<protein>
    <submittedName>
        <fullName evidence="1">Uncharacterized protein</fullName>
    </submittedName>
</protein>
<dbReference type="RefSeq" id="XP_001580337.1">
    <property type="nucleotide sequence ID" value="XM_001580287.1"/>
</dbReference>
<dbReference type="InParanoid" id="A2DJY7"/>
<evidence type="ECO:0000313" key="2">
    <source>
        <dbReference type="Proteomes" id="UP000001542"/>
    </source>
</evidence>
<reference evidence="1" key="2">
    <citation type="journal article" date="2007" name="Science">
        <title>Draft genome sequence of the sexually transmitted pathogen Trichomonas vaginalis.</title>
        <authorList>
            <person name="Carlton J.M."/>
            <person name="Hirt R.P."/>
            <person name="Silva J.C."/>
            <person name="Delcher A.L."/>
            <person name="Schatz M."/>
            <person name="Zhao Q."/>
            <person name="Wortman J.R."/>
            <person name="Bidwell S.L."/>
            <person name="Alsmark U.C.M."/>
            <person name="Besteiro S."/>
            <person name="Sicheritz-Ponten T."/>
            <person name="Noel C.J."/>
            <person name="Dacks J.B."/>
            <person name="Foster P.G."/>
            <person name="Simillion C."/>
            <person name="Van de Peer Y."/>
            <person name="Miranda-Saavedra D."/>
            <person name="Barton G.J."/>
            <person name="Westrop G.D."/>
            <person name="Mueller S."/>
            <person name="Dessi D."/>
            <person name="Fiori P.L."/>
            <person name="Ren Q."/>
            <person name="Paulsen I."/>
            <person name="Zhang H."/>
            <person name="Bastida-Corcuera F.D."/>
            <person name="Simoes-Barbosa A."/>
            <person name="Brown M.T."/>
            <person name="Hayes R.D."/>
            <person name="Mukherjee M."/>
            <person name="Okumura C.Y."/>
            <person name="Schneider R."/>
            <person name="Smith A.J."/>
            <person name="Vanacova S."/>
            <person name="Villalvazo M."/>
            <person name="Haas B.J."/>
            <person name="Pertea M."/>
            <person name="Feldblyum T.V."/>
            <person name="Utterback T.R."/>
            <person name="Shu C.L."/>
            <person name="Osoegawa K."/>
            <person name="de Jong P.J."/>
            <person name="Hrdy I."/>
            <person name="Horvathova L."/>
            <person name="Zubacova Z."/>
            <person name="Dolezal P."/>
            <person name="Malik S.B."/>
            <person name="Logsdon J.M. Jr."/>
            <person name="Henze K."/>
            <person name="Gupta A."/>
            <person name="Wang C.C."/>
            <person name="Dunne R.L."/>
            <person name="Upcroft J.A."/>
            <person name="Upcroft P."/>
            <person name="White O."/>
            <person name="Salzberg S.L."/>
            <person name="Tang P."/>
            <person name="Chiu C.-H."/>
            <person name="Lee Y.-S."/>
            <person name="Embley T.M."/>
            <person name="Coombs G.H."/>
            <person name="Mottram J.C."/>
            <person name="Tachezy J."/>
            <person name="Fraser-Liggett C.M."/>
            <person name="Johnson P.J."/>
        </authorList>
    </citation>
    <scope>NUCLEOTIDE SEQUENCE [LARGE SCALE GENOMIC DNA]</scope>
    <source>
        <strain evidence="1">G3</strain>
    </source>
</reference>
<dbReference type="VEuPathDB" id="TrichDB:TVAG_452660"/>
<name>A2DJY7_TRIV3</name>
<organism evidence="1 2">
    <name type="scientific">Trichomonas vaginalis (strain ATCC PRA-98 / G3)</name>
    <dbReference type="NCBI Taxonomy" id="412133"/>
    <lineage>
        <taxon>Eukaryota</taxon>
        <taxon>Metamonada</taxon>
        <taxon>Parabasalia</taxon>
        <taxon>Trichomonadida</taxon>
        <taxon>Trichomonadidae</taxon>
        <taxon>Trichomonas</taxon>
    </lineage>
</organism>
<dbReference type="VEuPathDB" id="TrichDB:TVAGG3_0290860"/>
<keyword evidence="2" id="KW-1185">Reference proteome</keyword>
<evidence type="ECO:0000313" key="1">
    <source>
        <dbReference type="EMBL" id="EAY19351.1"/>
    </source>
</evidence>
<dbReference type="Proteomes" id="UP000001542">
    <property type="component" value="Unassembled WGS sequence"/>
</dbReference>
<gene>
    <name evidence="1" type="ORF">TVAG_452660</name>
</gene>
<reference evidence="1" key="1">
    <citation type="submission" date="2006-10" db="EMBL/GenBank/DDBJ databases">
        <authorList>
            <person name="Amadeo P."/>
            <person name="Zhao Q."/>
            <person name="Wortman J."/>
            <person name="Fraser-Liggett C."/>
            <person name="Carlton J."/>
        </authorList>
    </citation>
    <scope>NUCLEOTIDE SEQUENCE</scope>
    <source>
        <strain evidence="1">G3</strain>
    </source>
</reference>
<dbReference type="KEGG" id="tva:5464877"/>
<dbReference type="EMBL" id="DS113209">
    <property type="protein sequence ID" value="EAY19351.1"/>
    <property type="molecule type" value="Genomic_DNA"/>
</dbReference>
<accession>A2DJY7</accession>
<sequence length="144" mass="16600">MTKATKPSSYISKQFAYKFSVSINNDHAVKRNCLIAGSVLCFDQFNEIKPLIIFLPHFKILYKKIGEHYSIYLNSRVDNYNMKIKLKSKNEAETSNLAAALLVARDMYNRYIPALIGYPIQAKGQNDYIDAILFVFERSFEIQS</sequence>
<proteinExistence type="predicted"/>
<dbReference type="AlphaFoldDB" id="A2DJY7"/>